<dbReference type="Proteomes" id="UP001162992">
    <property type="component" value="Chromosome 8"/>
</dbReference>
<name>A0ACC2CV68_DIPCM</name>
<gene>
    <name evidence="1" type="ORF">O6H91_08G016500</name>
</gene>
<proteinExistence type="predicted"/>
<evidence type="ECO:0000313" key="2">
    <source>
        <dbReference type="Proteomes" id="UP001162992"/>
    </source>
</evidence>
<protein>
    <submittedName>
        <fullName evidence="1">Uncharacterized protein</fullName>
    </submittedName>
</protein>
<comment type="caution">
    <text evidence="1">The sequence shown here is derived from an EMBL/GenBank/DDBJ whole genome shotgun (WGS) entry which is preliminary data.</text>
</comment>
<dbReference type="EMBL" id="CM055099">
    <property type="protein sequence ID" value="KAJ7545923.1"/>
    <property type="molecule type" value="Genomic_DNA"/>
</dbReference>
<keyword evidence="2" id="KW-1185">Reference proteome</keyword>
<accession>A0ACC2CV68</accession>
<sequence length="166" mass="18686">MMCVCVCVCVCLVGKMDKAKKAYADLGLTSDASIADVKAAYRRLALTCHPDMNCTDSTEFVRITAAYEGIMKKNMNKNLENVDVWHRHTYNHPPQFGYKNQAVAVWGVGLAMGCMLFGSLLLWGRSHVHESYHRRGPFRAVEPTPDAQKRQRIAALLLEKARAERQ</sequence>
<organism evidence="1 2">
    <name type="scientific">Diphasiastrum complanatum</name>
    <name type="common">Issler's clubmoss</name>
    <name type="synonym">Lycopodium complanatum</name>
    <dbReference type="NCBI Taxonomy" id="34168"/>
    <lineage>
        <taxon>Eukaryota</taxon>
        <taxon>Viridiplantae</taxon>
        <taxon>Streptophyta</taxon>
        <taxon>Embryophyta</taxon>
        <taxon>Tracheophyta</taxon>
        <taxon>Lycopodiopsida</taxon>
        <taxon>Lycopodiales</taxon>
        <taxon>Lycopodiaceae</taxon>
        <taxon>Lycopodioideae</taxon>
        <taxon>Diphasiastrum</taxon>
    </lineage>
</organism>
<reference evidence="2" key="1">
    <citation type="journal article" date="2024" name="Proc. Natl. Acad. Sci. U.S.A.">
        <title>Extraordinary preservation of gene collinearity over three hundred million years revealed in homosporous lycophytes.</title>
        <authorList>
            <person name="Li C."/>
            <person name="Wickell D."/>
            <person name="Kuo L.Y."/>
            <person name="Chen X."/>
            <person name="Nie B."/>
            <person name="Liao X."/>
            <person name="Peng D."/>
            <person name="Ji J."/>
            <person name="Jenkins J."/>
            <person name="Williams M."/>
            <person name="Shu S."/>
            <person name="Plott C."/>
            <person name="Barry K."/>
            <person name="Rajasekar S."/>
            <person name="Grimwood J."/>
            <person name="Han X."/>
            <person name="Sun S."/>
            <person name="Hou Z."/>
            <person name="He W."/>
            <person name="Dai G."/>
            <person name="Sun C."/>
            <person name="Schmutz J."/>
            <person name="Leebens-Mack J.H."/>
            <person name="Li F.W."/>
            <person name="Wang L."/>
        </authorList>
    </citation>
    <scope>NUCLEOTIDE SEQUENCE [LARGE SCALE GENOMIC DNA]</scope>
    <source>
        <strain evidence="2">cv. PW_Plant_1</strain>
    </source>
</reference>
<evidence type="ECO:0000313" key="1">
    <source>
        <dbReference type="EMBL" id="KAJ7545923.1"/>
    </source>
</evidence>